<accession>A0A316U824</accession>
<organism evidence="3 4">
    <name type="scientific">Pseudomicrostroma glucosiphilum</name>
    <dbReference type="NCBI Taxonomy" id="1684307"/>
    <lineage>
        <taxon>Eukaryota</taxon>
        <taxon>Fungi</taxon>
        <taxon>Dikarya</taxon>
        <taxon>Basidiomycota</taxon>
        <taxon>Ustilaginomycotina</taxon>
        <taxon>Exobasidiomycetes</taxon>
        <taxon>Microstromatales</taxon>
        <taxon>Microstromatales incertae sedis</taxon>
        <taxon>Pseudomicrostroma</taxon>
    </lineage>
</organism>
<feature type="domain" description="RlpA-like protein double-psi beta-barrel" evidence="2">
    <location>
        <begin position="53"/>
        <end position="97"/>
    </location>
</feature>
<dbReference type="PANTHER" id="PTHR31836">
    <property type="match status" value="1"/>
</dbReference>
<sequence>MTQLTIYDIASLLLQFYPGMGACGWHSSSSDYIFAISAHAWSGGNKCGKSARICHGSKCVTAKLVDECPGCSSGSLDLSPAAFKKLASLSTGQVNIKWHFT</sequence>
<keyword evidence="4" id="KW-1185">Reference proteome</keyword>
<protein>
    <submittedName>
        <fullName evidence="3">Barwin-like endoglucanase</fullName>
    </submittedName>
</protein>
<keyword evidence="1" id="KW-0732">Signal</keyword>
<dbReference type="Proteomes" id="UP000245942">
    <property type="component" value="Unassembled WGS sequence"/>
</dbReference>
<dbReference type="CDD" id="cd22191">
    <property type="entry name" value="DPBB_RlpA_EXP_N-like"/>
    <property type="match status" value="1"/>
</dbReference>
<evidence type="ECO:0000313" key="4">
    <source>
        <dbReference type="Proteomes" id="UP000245942"/>
    </source>
</evidence>
<dbReference type="STRING" id="1684307.A0A316U824"/>
<dbReference type="InterPro" id="IPR009009">
    <property type="entry name" value="RlpA-like_DPBB"/>
</dbReference>
<evidence type="ECO:0000313" key="3">
    <source>
        <dbReference type="EMBL" id="PWN20611.1"/>
    </source>
</evidence>
<dbReference type="EMBL" id="KZ819327">
    <property type="protein sequence ID" value="PWN20611.1"/>
    <property type="molecule type" value="Genomic_DNA"/>
</dbReference>
<dbReference type="Gene3D" id="2.40.40.10">
    <property type="entry name" value="RlpA-like domain"/>
    <property type="match status" value="1"/>
</dbReference>
<dbReference type="PANTHER" id="PTHR31836:SF28">
    <property type="entry name" value="SRCR DOMAIN-CONTAINING PROTEIN-RELATED"/>
    <property type="match status" value="1"/>
</dbReference>
<proteinExistence type="predicted"/>
<reference evidence="3 4" key="1">
    <citation type="journal article" date="2018" name="Mol. Biol. Evol.">
        <title>Broad Genomic Sampling Reveals a Smut Pathogenic Ancestry of the Fungal Clade Ustilaginomycotina.</title>
        <authorList>
            <person name="Kijpornyongpan T."/>
            <person name="Mondo S.J."/>
            <person name="Barry K."/>
            <person name="Sandor L."/>
            <person name="Lee J."/>
            <person name="Lipzen A."/>
            <person name="Pangilinan J."/>
            <person name="LaButti K."/>
            <person name="Hainaut M."/>
            <person name="Henrissat B."/>
            <person name="Grigoriev I.V."/>
            <person name="Spatafora J.W."/>
            <person name="Aime M.C."/>
        </authorList>
    </citation>
    <scope>NUCLEOTIDE SEQUENCE [LARGE SCALE GENOMIC DNA]</scope>
    <source>
        <strain evidence="3 4">MCA 4718</strain>
    </source>
</reference>
<dbReference type="InterPro" id="IPR051477">
    <property type="entry name" value="Expansin_CellWall"/>
</dbReference>
<dbReference type="AlphaFoldDB" id="A0A316U824"/>
<dbReference type="GeneID" id="37012053"/>
<dbReference type="OrthoDB" id="623670at2759"/>
<evidence type="ECO:0000256" key="1">
    <source>
        <dbReference type="ARBA" id="ARBA00022729"/>
    </source>
</evidence>
<dbReference type="RefSeq" id="XP_025347771.1">
    <property type="nucleotide sequence ID" value="XM_025490319.1"/>
</dbReference>
<name>A0A316U824_9BASI</name>
<dbReference type="InterPro" id="IPR036908">
    <property type="entry name" value="RlpA-like_sf"/>
</dbReference>
<evidence type="ECO:0000259" key="2">
    <source>
        <dbReference type="Pfam" id="PF03330"/>
    </source>
</evidence>
<gene>
    <name evidence="3" type="ORF">BCV69DRAFT_248985</name>
</gene>
<dbReference type="SUPFAM" id="SSF50685">
    <property type="entry name" value="Barwin-like endoglucanases"/>
    <property type="match status" value="1"/>
</dbReference>
<dbReference type="Pfam" id="PF03330">
    <property type="entry name" value="DPBB_1"/>
    <property type="match status" value="1"/>
</dbReference>